<dbReference type="AlphaFoldDB" id="A0A8S1KGM6"/>
<gene>
    <name evidence="1" type="ORF">PPRIM_AZ9-3.1.T0200151</name>
</gene>
<dbReference type="EMBL" id="CAJJDM010000017">
    <property type="protein sequence ID" value="CAD8053085.1"/>
    <property type="molecule type" value="Genomic_DNA"/>
</dbReference>
<protein>
    <submittedName>
        <fullName evidence="1">Uncharacterized protein</fullName>
    </submittedName>
</protein>
<reference evidence="1" key="1">
    <citation type="submission" date="2021-01" db="EMBL/GenBank/DDBJ databases">
        <authorList>
            <consortium name="Genoscope - CEA"/>
            <person name="William W."/>
        </authorList>
    </citation>
    <scope>NUCLEOTIDE SEQUENCE</scope>
</reference>
<keyword evidence="2" id="KW-1185">Reference proteome</keyword>
<accession>A0A8S1KGM6</accession>
<proteinExistence type="predicted"/>
<organism evidence="1 2">
    <name type="scientific">Paramecium primaurelia</name>
    <dbReference type="NCBI Taxonomy" id="5886"/>
    <lineage>
        <taxon>Eukaryota</taxon>
        <taxon>Sar</taxon>
        <taxon>Alveolata</taxon>
        <taxon>Ciliophora</taxon>
        <taxon>Intramacronucleata</taxon>
        <taxon>Oligohymenophorea</taxon>
        <taxon>Peniculida</taxon>
        <taxon>Parameciidae</taxon>
        <taxon>Paramecium</taxon>
    </lineage>
</organism>
<evidence type="ECO:0000313" key="2">
    <source>
        <dbReference type="Proteomes" id="UP000688137"/>
    </source>
</evidence>
<evidence type="ECO:0000313" key="1">
    <source>
        <dbReference type="EMBL" id="CAD8053085.1"/>
    </source>
</evidence>
<dbReference type="OMA" id="TFEKVMS"/>
<sequence length="937" mass="112688">MSINHKKKIFENTTPNQFQNTLEYVQIPKILEHSQIQQNMQLNSQLRNSNQLDLSKQVLNELQNFTPNDLEQFLILFRQPQQINMKLENSQFNNQSGQQQQQYYEQLEIEGEKLRIKLKQDARIVQSIIEKHTKMKSNKQRCIEQMNHLINEIKKSNNISRYSELNKSIKYNFNQLESIQLELRDILIDASTFEKVMSVSVQQQQNHQQNHQGSNLLDQTIGHSSNETSEAEFTSLSLQIYSSIEMHAKEFEQTISEKKRLMHISENYLQYKQACQGLIQLIQKYPLFEQQKSQQMLKLESIASIYFFDFQKELNHLIIHYTQITEQIRLSLSIIDKMRYLLEQAKSLDCITEFYSNIQSQLTGQQLIMTTGKNLILAKAYKKQFKILNISNYQYFHFMRYKIYNKCLKEFDQLQFDIKTAQNLQLILMNQIKIFKNYISLNYVQLFNDVLVKLKQDLKQETWMYLINLYTELNQKKQDLLIILQYLQNLKYENQSFIKFKSVFQQMIEKELERIKELYPQLNQYLEIKDFKAQKDFEKFQTQYIQYYNEIHPKQLNILSDINQFLEKSIDQQLNDQQHQYLRSLQTLQPAIRQLSNKKISGNFNAMKVQFEGLLQFQIDIVQLQSTMKSILQTNFNHILDDFLDISKINNNSFLSQLMDFIQKNIKIISEIKSSQLYNIKEQQLRQLQWIWIFFEQFEKFRYALSSLFNNNQNINYQQYLQFQTKNKFSSLYYQLSKCNKKICNKWYDLQQELTQICLKSYVTYIKKLLDNIILLEMDIPLTQIQFNEQNCQLILEFLENHNTSLLQKFICKHQIYKKIKQIQQNQVNFNQIKQYLEQLDLGQNNEDCIVDLRYILIECSDSQQKDIEIYTYLQEEWILDHLEQGDTSFLQDFINQEGIFSSKLMKYNEKLQRLAKLSIEQSVNWRNIKKILKQEL</sequence>
<comment type="caution">
    <text evidence="1">The sequence shown here is derived from an EMBL/GenBank/DDBJ whole genome shotgun (WGS) entry which is preliminary data.</text>
</comment>
<dbReference type="Proteomes" id="UP000688137">
    <property type="component" value="Unassembled WGS sequence"/>
</dbReference>
<name>A0A8S1KGM6_PARPR</name>